<dbReference type="PANTHER" id="PTHR18964:SF146">
    <property type="entry name" value="POLYPHOSPHATE GLUCOKINASE"/>
    <property type="match status" value="1"/>
</dbReference>
<dbReference type="Pfam" id="PF00480">
    <property type="entry name" value="ROK"/>
    <property type="match status" value="1"/>
</dbReference>
<name>A0ABW7YLM9_9ACTN</name>
<dbReference type="SUPFAM" id="SSF53067">
    <property type="entry name" value="Actin-like ATPase domain"/>
    <property type="match status" value="1"/>
</dbReference>
<dbReference type="Gene3D" id="3.30.420.40">
    <property type="match status" value="2"/>
</dbReference>
<evidence type="ECO:0000313" key="2">
    <source>
        <dbReference type="EMBL" id="MFI6496738.1"/>
    </source>
</evidence>
<dbReference type="NCBIfam" id="NF045942">
    <property type="entry name" value="PolPhglucPhase"/>
    <property type="match status" value="1"/>
</dbReference>
<reference evidence="2 3" key="1">
    <citation type="submission" date="2024-10" db="EMBL/GenBank/DDBJ databases">
        <title>The Natural Products Discovery Center: Release of the First 8490 Sequenced Strains for Exploring Actinobacteria Biosynthetic Diversity.</title>
        <authorList>
            <person name="Kalkreuter E."/>
            <person name="Kautsar S.A."/>
            <person name="Yang D."/>
            <person name="Bader C.D."/>
            <person name="Teijaro C.N."/>
            <person name="Fluegel L."/>
            <person name="Davis C.M."/>
            <person name="Simpson J.R."/>
            <person name="Lauterbach L."/>
            <person name="Steele A.D."/>
            <person name="Gui C."/>
            <person name="Meng S."/>
            <person name="Li G."/>
            <person name="Viehrig K."/>
            <person name="Ye F."/>
            <person name="Su P."/>
            <person name="Kiefer A.F."/>
            <person name="Nichols A."/>
            <person name="Cepeda A.J."/>
            <person name="Yan W."/>
            <person name="Fan B."/>
            <person name="Jiang Y."/>
            <person name="Adhikari A."/>
            <person name="Zheng C.-J."/>
            <person name="Schuster L."/>
            <person name="Cowan T.M."/>
            <person name="Smanski M.J."/>
            <person name="Chevrette M.G."/>
            <person name="De Carvalho L.P.S."/>
            <person name="Shen B."/>
        </authorList>
    </citation>
    <scope>NUCLEOTIDE SEQUENCE [LARGE SCALE GENOMIC DNA]</scope>
    <source>
        <strain evidence="2 3">NPDC050545</strain>
    </source>
</reference>
<dbReference type="GO" id="GO:0047330">
    <property type="term" value="F:polyphosphate-glucose phosphotransferase activity"/>
    <property type="evidence" value="ECO:0007669"/>
    <property type="project" value="UniProtKB-EC"/>
</dbReference>
<comment type="similarity">
    <text evidence="1">Belongs to the ROK (NagC/XylR) family.</text>
</comment>
<sequence>MEVLGIDIGGSGIKGAPVDVVAGRLTQERLRIPTPQPAKPAPMAETVAQIVDHFSWTGPVGVTFPGVVMDGVVRSAANVHHSWVGVDAADLFEGARVVNDADAAGLAELRFGEGRSRKGAVLMLTFGTGIGSALFADGVLLPNTELGHLELHGKDAEHRASDRAREEEGLGWKEWAERVESYLKHLEKLLSPTLFIIGGGVSKKADKFLPHVKIGTPIVPAALQNEAGIIGAALVAAPAGTPPAT</sequence>
<evidence type="ECO:0000313" key="3">
    <source>
        <dbReference type="Proteomes" id="UP001612741"/>
    </source>
</evidence>
<proteinExistence type="inferred from homology"/>
<dbReference type="PANTHER" id="PTHR18964">
    <property type="entry name" value="ROK (REPRESSOR, ORF, KINASE) FAMILY"/>
    <property type="match status" value="1"/>
</dbReference>
<keyword evidence="3" id="KW-1185">Reference proteome</keyword>
<accession>A0ABW7YLM9</accession>
<protein>
    <submittedName>
        <fullName evidence="2">Polyphosphate--glucose phosphotransferase</fullName>
        <ecNumber evidence="2">2.7.1.63</ecNumber>
    </submittedName>
</protein>
<dbReference type="Proteomes" id="UP001612741">
    <property type="component" value="Unassembled WGS sequence"/>
</dbReference>
<gene>
    <name evidence="2" type="primary">ppgK</name>
    <name evidence="2" type="ORF">ACIBG2_05115</name>
</gene>
<organism evidence="2 3">
    <name type="scientific">Nonomuraea typhae</name>
    <dbReference type="NCBI Taxonomy" id="2603600"/>
    <lineage>
        <taxon>Bacteria</taxon>
        <taxon>Bacillati</taxon>
        <taxon>Actinomycetota</taxon>
        <taxon>Actinomycetes</taxon>
        <taxon>Streptosporangiales</taxon>
        <taxon>Streptosporangiaceae</taxon>
        <taxon>Nonomuraea</taxon>
    </lineage>
</organism>
<dbReference type="InterPro" id="IPR000600">
    <property type="entry name" value="ROK"/>
</dbReference>
<dbReference type="EMBL" id="JBITGY010000001">
    <property type="protein sequence ID" value="MFI6496738.1"/>
    <property type="molecule type" value="Genomic_DNA"/>
</dbReference>
<comment type="caution">
    <text evidence="2">The sequence shown here is derived from an EMBL/GenBank/DDBJ whole genome shotgun (WGS) entry which is preliminary data.</text>
</comment>
<dbReference type="InterPro" id="IPR043129">
    <property type="entry name" value="ATPase_NBD"/>
</dbReference>
<evidence type="ECO:0000256" key="1">
    <source>
        <dbReference type="ARBA" id="ARBA00006479"/>
    </source>
</evidence>
<dbReference type="EC" id="2.7.1.63" evidence="2"/>
<dbReference type="CDD" id="cd24058">
    <property type="entry name" value="ASKHA_NBD_ROK_PPGK"/>
    <property type="match status" value="1"/>
</dbReference>
<keyword evidence="2" id="KW-0808">Transferase</keyword>
<dbReference type="RefSeq" id="WP_397079061.1">
    <property type="nucleotide sequence ID" value="NZ_JBITGY010000001.1"/>
</dbReference>